<protein>
    <submittedName>
        <fullName evidence="2">Pilus assembly protein</fullName>
    </submittedName>
</protein>
<feature type="domain" description="TadE-like" evidence="1">
    <location>
        <begin position="7"/>
        <end position="49"/>
    </location>
</feature>
<dbReference type="Proteomes" id="UP000613011">
    <property type="component" value="Unassembled WGS sequence"/>
</dbReference>
<dbReference type="Pfam" id="PF07811">
    <property type="entry name" value="TadE"/>
    <property type="match status" value="1"/>
</dbReference>
<proteinExistence type="predicted"/>
<comment type="caution">
    <text evidence="2">The sequence shown here is derived from an EMBL/GenBank/DDBJ whole genome shotgun (WGS) entry which is preliminary data.</text>
</comment>
<evidence type="ECO:0000313" key="2">
    <source>
        <dbReference type="EMBL" id="MBL0419591.1"/>
    </source>
</evidence>
<dbReference type="EMBL" id="JAEQNA010000001">
    <property type="protein sequence ID" value="MBL0419591.1"/>
    <property type="molecule type" value="Genomic_DNA"/>
</dbReference>
<dbReference type="InterPro" id="IPR012495">
    <property type="entry name" value="TadE-like_dom"/>
</dbReference>
<organism evidence="2 3">
    <name type="scientific">Ramlibacter aurantiacus</name>
    <dbReference type="NCBI Taxonomy" id="2801330"/>
    <lineage>
        <taxon>Bacteria</taxon>
        <taxon>Pseudomonadati</taxon>
        <taxon>Pseudomonadota</taxon>
        <taxon>Betaproteobacteria</taxon>
        <taxon>Burkholderiales</taxon>
        <taxon>Comamonadaceae</taxon>
        <taxon>Ramlibacter</taxon>
    </lineage>
</organism>
<dbReference type="AlphaFoldDB" id="A0A936ZNP5"/>
<sequence>MKRHQRGATAVEFALAFLLFLTFTLAVVDFSRMLFTWNAVNEATRAGARYAAVCHDGVSATTPVLARMQGMVPAIQAIDLQWQPTGCTVSTCESLTLSVSNLQYRWISPIAGIASIAPIPMPTFSTSLVREAMRRDPIAAAAAC</sequence>
<reference evidence="2" key="1">
    <citation type="submission" date="2021-01" db="EMBL/GenBank/DDBJ databases">
        <title>Ramlibacter sp. strain AW1 16S ribosomal RNA gene Genome sequencing and assembly.</title>
        <authorList>
            <person name="Kang M."/>
        </authorList>
    </citation>
    <scope>NUCLEOTIDE SEQUENCE</scope>
    <source>
        <strain evidence="2">AW1</strain>
    </source>
</reference>
<keyword evidence="3" id="KW-1185">Reference proteome</keyword>
<evidence type="ECO:0000259" key="1">
    <source>
        <dbReference type="Pfam" id="PF07811"/>
    </source>
</evidence>
<evidence type="ECO:0000313" key="3">
    <source>
        <dbReference type="Proteomes" id="UP000613011"/>
    </source>
</evidence>
<name>A0A936ZNP5_9BURK</name>
<gene>
    <name evidence="2" type="ORF">JI739_04430</name>
</gene>
<accession>A0A936ZNP5</accession>